<protein>
    <submittedName>
        <fullName evidence="7">Uncharacterized protein</fullName>
    </submittedName>
</protein>
<evidence type="ECO:0000256" key="6">
    <source>
        <dbReference type="SAM" id="Phobius"/>
    </source>
</evidence>
<sequence length="121" mass="14243">MKAMMPNSEIKKRKCCPTEFEFSKVRSPYLTKHDFLRIIPNKWAFAYVSLGPAAYFGSEVSYIAYCVQLHALFYTFLSFPLSFGFRYHVLIRPMPKVKRCILICFGLWLVAFAQHVSPYYY</sequence>
<feature type="transmembrane region" description="Helical" evidence="6">
    <location>
        <begin position="44"/>
        <end position="65"/>
    </location>
</feature>
<keyword evidence="3 6" id="KW-0812">Transmembrane</keyword>
<evidence type="ECO:0000256" key="3">
    <source>
        <dbReference type="ARBA" id="ARBA00022692"/>
    </source>
</evidence>
<proteinExistence type="inferred from homology"/>
<accession>A0A3P6RAN2</accession>
<evidence type="ECO:0000256" key="4">
    <source>
        <dbReference type="ARBA" id="ARBA00022989"/>
    </source>
</evidence>
<feature type="transmembrane region" description="Helical" evidence="6">
    <location>
        <begin position="101"/>
        <end position="120"/>
    </location>
</feature>
<dbReference type="GO" id="GO:0016020">
    <property type="term" value="C:membrane"/>
    <property type="evidence" value="ECO:0007669"/>
    <property type="project" value="UniProtKB-SubCell"/>
</dbReference>
<dbReference type="Pfam" id="PF10317">
    <property type="entry name" value="7TM_GPCR_Srd"/>
    <property type="match status" value="1"/>
</dbReference>
<comment type="similarity">
    <text evidence="2">Belongs to the nematode receptor-like protein srd family.</text>
</comment>
<evidence type="ECO:0000256" key="1">
    <source>
        <dbReference type="ARBA" id="ARBA00004141"/>
    </source>
</evidence>
<dbReference type="InterPro" id="IPR019421">
    <property type="entry name" value="7TM_GPCR_serpentine_rcpt_Srd"/>
</dbReference>
<dbReference type="AlphaFoldDB" id="A0A3P6RAN2"/>
<dbReference type="PANTHER" id="PTHR22945">
    <property type="entry name" value="SERPENTINE RECEPTOR, CLASS D DELTA"/>
    <property type="match status" value="1"/>
</dbReference>
<reference evidence="7 8" key="1">
    <citation type="submission" date="2018-11" db="EMBL/GenBank/DDBJ databases">
        <authorList>
            <consortium name="Pathogen Informatics"/>
        </authorList>
    </citation>
    <scope>NUCLEOTIDE SEQUENCE [LARGE SCALE GENOMIC DNA]</scope>
</reference>
<dbReference type="PANTHER" id="PTHR22945:SF96">
    <property type="entry name" value="SERPENTINE RECEPTOR, CLASS D (DELTA)"/>
    <property type="match status" value="1"/>
</dbReference>
<feature type="transmembrane region" description="Helical" evidence="6">
    <location>
        <begin position="71"/>
        <end position="89"/>
    </location>
</feature>
<dbReference type="InterPro" id="IPR050920">
    <property type="entry name" value="Nematode_rcpt-like_delta"/>
</dbReference>
<keyword evidence="8" id="KW-1185">Reference proteome</keyword>
<evidence type="ECO:0000256" key="5">
    <source>
        <dbReference type="ARBA" id="ARBA00023136"/>
    </source>
</evidence>
<evidence type="ECO:0000313" key="8">
    <source>
        <dbReference type="Proteomes" id="UP000271889"/>
    </source>
</evidence>
<dbReference type="OrthoDB" id="5876986at2759"/>
<name>A0A3P6RAN2_CYLGO</name>
<dbReference type="Proteomes" id="UP000271889">
    <property type="component" value="Unassembled WGS sequence"/>
</dbReference>
<keyword evidence="4 6" id="KW-1133">Transmembrane helix</keyword>
<organism evidence="7 8">
    <name type="scientific">Cylicostephanus goldi</name>
    <name type="common">Nematode worm</name>
    <dbReference type="NCBI Taxonomy" id="71465"/>
    <lineage>
        <taxon>Eukaryota</taxon>
        <taxon>Metazoa</taxon>
        <taxon>Ecdysozoa</taxon>
        <taxon>Nematoda</taxon>
        <taxon>Chromadorea</taxon>
        <taxon>Rhabditida</taxon>
        <taxon>Rhabditina</taxon>
        <taxon>Rhabditomorpha</taxon>
        <taxon>Strongyloidea</taxon>
        <taxon>Strongylidae</taxon>
        <taxon>Cylicostephanus</taxon>
    </lineage>
</organism>
<comment type="subcellular location">
    <subcellularLocation>
        <location evidence="1">Membrane</location>
        <topology evidence="1">Multi-pass membrane protein</topology>
    </subcellularLocation>
</comment>
<evidence type="ECO:0000256" key="2">
    <source>
        <dbReference type="ARBA" id="ARBA00009166"/>
    </source>
</evidence>
<dbReference type="EMBL" id="UYRV01014230">
    <property type="protein sequence ID" value="VDK60152.1"/>
    <property type="molecule type" value="Genomic_DNA"/>
</dbReference>
<evidence type="ECO:0000313" key="7">
    <source>
        <dbReference type="EMBL" id="VDK60152.1"/>
    </source>
</evidence>
<gene>
    <name evidence="7" type="ORF">CGOC_LOCUS4914</name>
</gene>
<keyword evidence="5 6" id="KW-0472">Membrane</keyword>